<accession>A0A0A8ZZ04</accession>
<evidence type="ECO:0000313" key="1">
    <source>
        <dbReference type="EMBL" id="JAD42968.1"/>
    </source>
</evidence>
<reference evidence="1" key="2">
    <citation type="journal article" date="2015" name="Data Brief">
        <title>Shoot transcriptome of the giant reed, Arundo donax.</title>
        <authorList>
            <person name="Barrero R.A."/>
            <person name="Guerrero F.D."/>
            <person name="Moolhuijzen P."/>
            <person name="Goolsby J.A."/>
            <person name="Tidwell J."/>
            <person name="Bellgard S.E."/>
            <person name="Bellgard M.I."/>
        </authorList>
    </citation>
    <scope>NUCLEOTIDE SEQUENCE</scope>
    <source>
        <tissue evidence="1">Shoot tissue taken approximately 20 cm above the soil surface</tissue>
    </source>
</reference>
<dbReference type="EMBL" id="GBRH01254927">
    <property type="protein sequence ID" value="JAD42968.1"/>
    <property type="molecule type" value="Transcribed_RNA"/>
</dbReference>
<dbReference type="AlphaFoldDB" id="A0A0A8ZZ04"/>
<name>A0A0A8ZZ04_ARUDO</name>
<proteinExistence type="predicted"/>
<protein>
    <submittedName>
        <fullName evidence="1">Uncharacterized protein</fullName>
    </submittedName>
</protein>
<reference evidence="1" key="1">
    <citation type="submission" date="2014-09" db="EMBL/GenBank/DDBJ databases">
        <authorList>
            <person name="Magalhaes I.L.F."/>
            <person name="Oliveira U."/>
            <person name="Santos F.R."/>
            <person name="Vidigal T.H.D.A."/>
            <person name="Brescovit A.D."/>
            <person name="Santos A.J."/>
        </authorList>
    </citation>
    <scope>NUCLEOTIDE SEQUENCE</scope>
    <source>
        <tissue evidence="1">Shoot tissue taken approximately 20 cm above the soil surface</tissue>
    </source>
</reference>
<organism evidence="1">
    <name type="scientific">Arundo donax</name>
    <name type="common">Giant reed</name>
    <name type="synonym">Donax arundinaceus</name>
    <dbReference type="NCBI Taxonomy" id="35708"/>
    <lineage>
        <taxon>Eukaryota</taxon>
        <taxon>Viridiplantae</taxon>
        <taxon>Streptophyta</taxon>
        <taxon>Embryophyta</taxon>
        <taxon>Tracheophyta</taxon>
        <taxon>Spermatophyta</taxon>
        <taxon>Magnoliopsida</taxon>
        <taxon>Liliopsida</taxon>
        <taxon>Poales</taxon>
        <taxon>Poaceae</taxon>
        <taxon>PACMAD clade</taxon>
        <taxon>Arundinoideae</taxon>
        <taxon>Arundineae</taxon>
        <taxon>Arundo</taxon>
    </lineage>
</organism>
<sequence>MVAMGRRDKARWPCGAGCLCAQQEGSRDRER</sequence>